<keyword evidence="3" id="KW-1185">Reference proteome</keyword>
<dbReference type="SUPFAM" id="SSF75304">
    <property type="entry name" value="Amidase signature (AS) enzymes"/>
    <property type="match status" value="1"/>
</dbReference>
<sequence length="429" mass="45548">MTRLNLQSSSKEFDMAKVSWADRPFAPHFEKVQAELASESSPIFTQLFGDKGVASDESGALSGALVSIKSTFDVCGYGTSGGSTLLGLEPASHDAVAVQRLKASGATLVGHTNMTELAYSGLGMNPHFGTPENPLFAGCIPGGSTSGGAVSVAKGYADIALGTDTGGSLRIPAAFCGLTGFKPSQSSTPREGCLPLSFALDSVGPMAKTVAECQSAWEVLANKKALDMAPEEIEFVIPTNFGFADIEAGIQDLFDHAVAKIQGAGFKVSYAHLDLLERYQTLPVWHFSAVESRRFYQDKFDLESVKLDPRVRSRIKKGENVTDEVFAATEQARNELAAEYAQCFSNKVILMPTVVISSPSLSSLAQDAEYDRINLLCLRNTTVANVLNGCSISLPHQFASTLGGILLTMPSGQDSELLAIASQLEQALA</sequence>
<protein>
    <submittedName>
        <fullName evidence="2">Amidase</fullName>
    </submittedName>
</protein>
<evidence type="ECO:0000313" key="3">
    <source>
        <dbReference type="Proteomes" id="UP000462621"/>
    </source>
</evidence>
<dbReference type="AlphaFoldDB" id="A0A7X4LPN7"/>
<dbReference type="Pfam" id="PF01425">
    <property type="entry name" value="Amidase"/>
    <property type="match status" value="1"/>
</dbReference>
<dbReference type="InterPro" id="IPR036928">
    <property type="entry name" value="AS_sf"/>
</dbReference>
<dbReference type="PANTHER" id="PTHR11895:SF176">
    <property type="entry name" value="AMIDASE AMID-RELATED"/>
    <property type="match status" value="1"/>
</dbReference>
<comment type="caution">
    <text evidence="2">The sequence shown here is derived from an EMBL/GenBank/DDBJ whole genome shotgun (WGS) entry which is preliminary data.</text>
</comment>
<name>A0A7X4LPN7_9VIBR</name>
<dbReference type="InterPro" id="IPR023631">
    <property type="entry name" value="Amidase_dom"/>
</dbReference>
<dbReference type="EMBL" id="WEKT01000063">
    <property type="protein sequence ID" value="MZI95615.1"/>
    <property type="molecule type" value="Genomic_DNA"/>
</dbReference>
<dbReference type="Gene3D" id="3.90.1300.10">
    <property type="entry name" value="Amidase signature (AS) domain"/>
    <property type="match status" value="1"/>
</dbReference>
<evidence type="ECO:0000259" key="1">
    <source>
        <dbReference type="Pfam" id="PF01425"/>
    </source>
</evidence>
<accession>A0A7X4LPN7</accession>
<feature type="domain" description="Amidase" evidence="1">
    <location>
        <begin position="51"/>
        <end position="414"/>
    </location>
</feature>
<dbReference type="Proteomes" id="UP000462621">
    <property type="component" value="Unassembled WGS sequence"/>
</dbReference>
<organism evidence="2 3">
    <name type="scientific">Vibrio eleionomae</name>
    <dbReference type="NCBI Taxonomy" id="2653505"/>
    <lineage>
        <taxon>Bacteria</taxon>
        <taxon>Pseudomonadati</taxon>
        <taxon>Pseudomonadota</taxon>
        <taxon>Gammaproteobacteria</taxon>
        <taxon>Vibrionales</taxon>
        <taxon>Vibrionaceae</taxon>
        <taxon>Vibrio</taxon>
    </lineage>
</organism>
<evidence type="ECO:0000313" key="2">
    <source>
        <dbReference type="EMBL" id="MZI95615.1"/>
    </source>
</evidence>
<dbReference type="GO" id="GO:0003824">
    <property type="term" value="F:catalytic activity"/>
    <property type="evidence" value="ECO:0007669"/>
    <property type="project" value="InterPro"/>
</dbReference>
<gene>
    <name evidence="2" type="ORF">F9817_20755</name>
</gene>
<reference evidence="2 3" key="1">
    <citation type="submission" date="2019-10" db="EMBL/GenBank/DDBJ databases">
        <title>Vibrio sp. nov. isolated from a shrimp pond.</title>
        <authorList>
            <person name="Gomez-Gil B."/>
            <person name="Enciso-Ibarra J."/>
            <person name="Enciso-Ibarra K."/>
            <person name="Bolan-Mejia C."/>
        </authorList>
    </citation>
    <scope>NUCLEOTIDE SEQUENCE [LARGE SCALE GENOMIC DNA]</scope>
    <source>
        <strain evidence="2 3">CAIM 722</strain>
    </source>
</reference>
<dbReference type="PANTHER" id="PTHR11895">
    <property type="entry name" value="TRANSAMIDASE"/>
    <property type="match status" value="1"/>
</dbReference>
<dbReference type="InterPro" id="IPR000120">
    <property type="entry name" value="Amidase"/>
</dbReference>
<proteinExistence type="predicted"/>